<dbReference type="Proteomes" id="UP000215335">
    <property type="component" value="Unassembled WGS sequence"/>
</dbReference>
<comment type="caution">
    <text evidence="1">The sequence shown here is derived from an EMBL/GenBank/DDBJ whole genome shotgun (WGS) entry which is preliminary data.</text>
</comment>
<dbReference type="AlphaFoldDB" id="A0A232EQ42"/>
<evidence type="ECO:0000313" key="2">
    <source>
        <dbReference type="Proteomes" id="UP000215335"/>
    </source>
</evidence>
<reference evidence="1 2" key="1">
    <citation type="journal article" date="2017" name="Curr. Biol.">
        <title>The Evolution of Venom by Co-option of Single-Copy Genes.</title>
        <authorList>
            <person name="Martinson E.O."/>
            <person name="Mrinalini"/>
            <person name="Kelkar Y.D."/>
            <person name="Chang C.H."/>
            <person name="Werren J.H."/>
        </authorList>
    </citation>
    <scope>NUCLEOTIDE SEQUENCE [LARGE SCALE GENOMIC DNA]</scope>
    <source>
        <strain evidence="1 2">Alberta</strain>
        <tissue evidence="1">Whole body</tissue>
    </source>
</reference>
<sequence>MLYWSRELTFKLFNLVHQYYAIKFGAFDKKINWVHEFQGKDKITELRNIFQQRYIGPIDAVLEQGVDIQAVQPRSPVLCNKIWGFGQEKSTWFTSFKARIK</sequence>
<keyword evidence="2" id="KW-1185">Reference proteome</keyword>
<accession>A0A232EQ42</accession>
<proteinExistence type="predicted"/>
<dbReference type="EMBL" id="NNAY01002868">
    <property type="protein sequence ID" value="OXU20416.1"/>
    <property type="molecule type" value="Genomic_DNA"/>
</dbReference>
<organism evidence="1 2">
    <name type="scientific">Trichomalopsis sarcophagae</name>
    <dbReference type="NCBI Taxonomy" id="543379"/>
    <lineage>
        <taxon>Eukaryota</taxon>
        <taxon>Metazoa</taxon>
        <taxon>Ecdysozoa</taxon>
        <taxon>Arthropoda</taxon>
        <taxon>Hexapoda</taxon>
        <taxon>Insecta</taxon>
        <taxon>Pterygota</taxon>
        <taxon>Neoptera</taxon>
        <taxon>Endopterygota</taxon>
        <taxon>Hymenoptera</taxon>
        <taxon>Apocrita</taxon>
        <taxon>Proctotrupomorpha</taxon>
        <taxon>Chalcidoidea</taxon>
        <taxon>Pteromalidae</taxon>
        <taxon>Pteromalinae</taxon>
        <taxon>Trichomalopsis</taxon>
    </lineage>
</organism>
<name>A0A232EQ42_9HYME</name>
<protein>
    <submittedName>
        <fullName evidence="1">Uncharacterized protein</fullName>
    </submittedName>
</protein>
<evidence type="ECO:0000313" key="1">
    <source>
        <dbReference type="EMBL" id="OXU20416.1"/>
    </source>
</evidence>
<gene>
    <name evidence="1" type="ORF">TSAR_002684</name>
</gene>